<reference evidence="1 2" key="1">
    <citation type="submission" date="2021-01" db="EMBL/GenBank/DDBJ databases">
        <title>Whole genome shotgun sequence of Microbispora corallina NBRC 16416.</title>
        <authorList>
            <person name="Komaki H."/>
            <person name="Tamura T."/>
        </authorList>
    </citation>
    <scope>NUCLEOTIDE SEQUENCE [LARGE SCALE GENOMIC DNA]</scope>
    <source>
        <strain evidence="1 2">NBRC 16416</strain>
    </source>
</reference>
<evidence type="ECO:0000313" key="1">
    <source>
        <dbReference type="EMBL" id="GIH43006.1"/>
    </source>
</evidence>
<name>A0ABQ4G7F3_9ACTN</name>
<sequence length="104" mass="10969">MSVSVTGVMSTPQSPAMAVLLAEFGAYLDHDQADPAADQVGYRQHAVWLTPQERAELIEDMRAAIVSRLANAPAPGRVRHLLSPILFPAEVSGEVSGEMAGGDA</sequence>
<protein>
    <submittedName>
        <fullName evidence="1">Uncharacterized protein</fullName>
    </submittedName>
</protein>
<dbReference type="Proteomes" id="UP000603904">
    <property type="component" value="Unassembled WGS sequence"/>
</dbReference>
<organism evidence="1 2">
    <name type="scientific">Microbispora corallina</name>
    <dbReference type="NCBI Taxonomy" id="83302"/>
    <lineage>
        <taxon>Bacteria</taxon>
        <taxon>Bacillati</taxon>
        <taxon>Actinomycetota</taxon>
        <taxon>Actinomycetes</taxon>
        <taxon>Streptosporangiales</taxon>
        <taxon>Streptosporangiaceae</taxon>
        <taxon>Microbispora</taxon>
    </lineage>
</organism>
<proteinExistence type="predicted"/>
<accession>A0ABQ4G7F3</accession>
<keyword evidence="2" id="KW-1185">Reference proteome</keyword>
<dbReference type="Gene3D" id="6.10.140.2180">
    <property type="match status" value="1"/>
</dbReference>
<gene>
    <name evidence="1" type="ORF">Mco01_60060</name>
</gene>
<dbReference type="EMBL" id="BOOC01000034">
    <property type="protein sequence ID" value="GIH43006.1"/>
    <property type="molecule type" value="Genomic_DNA"/>
</dbReference>
<evidence type="ECO:0000313" key="2">
    <source>
        <dbReference type="Proteomes" id="UP000603904"/>
    </source>
</evidence>
<comment type="caution">
    <text evidence="1">The sequence shown here is derived from an EMBL/GenBank/DDBJ whole genome shotgun (WGS) entry which is preliminary data.</text>
</comment>